<evidence type="ECO:0000256" key="1">
    <source>
        <dbReference type="ARBA" id="ARBA00023015"/>
    </source>
</evidence>
<dbReference type="GO" id="GO:0003677">
    <property type="term" value="F:DNA binding"/>
    <property type="evidence" value="ECO:0007669"/>
    <property type="project" value="UniProtKB-KW"/>
</dbReference>
<keyword evidence="1" id="KW-0805">Transcription regulation</keyword>
<keyword evidence="3" id="KW-0804">Transcription</keyword>
<dbReference type="SUPFAM" id="SSF46785">
    <property type="entry name" value="Winged helix' DNA-binding domain"/>
    <property type="match status" value="1"/>
</dbReference>
<dbReference type="InterPro" id="IPR012318">
    <property type="entry name" value="HTH_CRP"/>
</dbReference>
<proteinExistence type="predicted"/>
<dbReference type="Gene3D" id="1.10.10.10">
    <property type="entry name" value="Winged helix-like DNA-binding domain superfamily/Winged helix DNA-binding domain"/>
    <property type="match status" value="1"/>
</dbReference>
<comment type="caution">
    <text evidence="5">The sequence shown here is derived from an EMBL/GenBank/DDBJ whole genome shotgun (WGS) entry which is preliminary data.</text>
</comment>
<evidence type="ECO:0000313" key="6">
    <source>
        <dbReference type="Proteomes" id="UP000316096"/>
    </source>
</evidence>
<dbReference type="Pfam" id="PF01022">
    <property type="entry name" value="HTH_5"/>
    <property type="match status" value="1"/>
</dbReference>
<dbReference type="InterPro" id="IPR011991">
    <property type="entry name" value="ArsR-like_HTH"/>
</dbReference>
<feature type="domain" description="HTH arsR-type" evidence="4">
    <location>
        <begin position="226"/>
        <end position="325"/>
    </location>
</feature>
<dbReference type="GO" id="GO:0003700">
    <property type="term" value="F:DNA-binding transcription factor activity"/>
    <property type="evidence" value="ECO:0007669"/>
    <property type="project" value="InterPro"/>
</dbReference>
<dbReference type="EMBL" id="VFOZ01000001">
    <property type="protein sequence ID" value="TQL96444.1"/>
    <property type="molecule type" value="Genomic_DNA"/>
</dbReference>
<evidence type="ECO:0000256" key="3">
    <source>
        <dbReference type="ARBA" id="ARBA00023163"/>
    </source>
</evidence>
<dbReference type="OrthoDB" id="3460651at2"/>
<dbReference type="InterPro" id="IPR051011">
    <property type="entry name" value="Metal_resp_trans_reg"/>
</dbReference>
<keyword evidence="2" id="KW-0238">DNA-binding</keyword>
<dbReference type="CDD" id="cd00090">
    <property type="entry name" value="HTH_ARSR"/>
    <property type="match status" value="1"/>
</dbReference>
<dbReference type="InterPro" id="IPR001845">
    <property type="entry name" value="HTH_ArsR_DNA-bd_dom"/>
</dbReference>
<evidence type="ECO:0000259" key="4">
    <source>
        <dbReference type="PROSITE" id="PS50987"/>
    </source>
</evidence>
<dbReference type="RefSeq" id="WP_141955298.1">
    <property type="nucleotide sequence ID" value="NZ_VFOZ01000001.1"/>
</dbReference>
<organism evidence="5 6">
    <name type="scientific">Actinoallomurus bryophytorum</name>
    <dbReference type="NCBI Taxonomy" id="1490222"/>
    <lineage>
        <taxon>Bacteria</taxon>
        <taxon>Bacillati</taxon>
        <taxon>Actinomycetota</taxon>
        <taxon>Actinomycetes</taxon>
        <taxon>Streptosporangiales</taxon>
        <taxon>Thermomonosporaceae</taxon>
        <taxon>Actinoallomurus</taxon>
    </lineage>
</organism>
<keyword evidence="6" id="KW-1185">Reference proteome</keyword>
<dbReference type="PROSITE" id="PS50987">
    <property type="entry name" value="HTH_ARSR_2"/>
    <property type="match status" value="1"/>
</dbReference>
<dbReference type="SMART" id="SM00418">
    <property type="entry name" value="HTH_ARSR"/>
    <property type="match status" value="1"/>
</dbReference>
<dbReference type="PANTHER" id="PTHR43132">
    <property type="entry name" value="ARSENICAL RESISTANCE OPERON REPRESSOR ARSR-RELATED"/>
    <property type="match status" value="1"/>
</dbReference>
<dbReference type="SMART" id="SM00419">
    <property type="entry name" value="HTH_CRP"/>
    <property type="match status" value="1"/>
</dbReference>
<reference evidence="5 6" key="1">
    <citation type="submission" date="2019-06" db="EMBL/GenBank/DDBJ databases">
        <title>Sequencing the genomes of 1000 actinobacteria strains.</title>
        <authorList>
            <person name="Klenk H.-P."/>
        </authorList>
    </citation>
    <scope>NUCLEOTIDE SEQUENCE [LARGE SCALE GENOMIC DNA]</scope>
    <source>
        <strain evidence="5 6">DSM 102200</strain>
    </source>
</reference>
<dbReference type="Proteomes" id="UP000316096">
    <property type="component" value="Unassembled WGS sequence"/>
</dbReference>
<dbReference type="InterPro" id="IPR036390">
    <property type="entry name" value="WH_DNA-bd_sf"/>
</dbReference>
<evidence type="ECO:0000256" key="2">
    <source>
        <dbReference type="ARBA" id="ARBA00023125"/>
    </source>
</evidence>
<gene>
    <name evidence="5" type="ORF">FB559_1972</name>
</gene>
<evidence type="ECO:0000313" key="5">
    <source>
        <dbReference type="EMBL" id="TQL96444.1"/>
    </source>
</evidence>
<sequence length="325" mass="35156">MLSELAFTADDLALTRFAVSQMWEVVTSFRLLASGSAHPVHRPWLDQVRPRVAAAGLDSGWLADLVPSSNYLPDFLTPPPGEPAPALAAELAAIRATPADQVRADLGTLDGKSRGGARRRALHTDPGTQLTRVTEEIEAYWEVALAPYWAKIHALLDAELFRRSRQVAEHGSGHLFNDLHSTLRWDDNTLHLVRRRCGISRASTGPGLLLVPSVFAVHVFTWSRPPAPPQLAYPVRGIGTLWETGRVRRADAIAAVIGRSRTTLLIELAAPASTTDLARRTGISAAGVSQHLTALRDAGMVSAHRAGRSVLYARTAMAESLLTTS</sequence>
<dbReference type="PANTHER" id="PTHR43132:SF8">
    <property type="entry name" value="HTH-TYPE TRANSCRIPTIONAL REGULATOR KMTR"/>
    <property type="match status" value="1"/>
</dbReference>
<accession>A0A543CH66</accession>
<dbReference type="InterPro" id="IPR036388">
    <property type="entry name" value="WH-like_DNA-bd_sf"/>
</dbReference>
<name>A0A543CH66_9ACTN</name>
<dbReference type="AlphaFoldDB" id="A0A543CH66"/>
<protein>
    <submittedName>
        <fullName evidence="5">Regulatory ArsR family protein</fullName>
    </submittedName>
</protein>